<dbReference type="PROSITE" id="PS51184">
    <property type="entry name" value="JMJC"/>
    <property type="match status" value="1"/>
</dbReference>
<proteinExistence type="predicted"/>
<dbReference type="EMBL" id="CAJPDS010000109">
    <property type="protein sequence ID" value="CAF9938160.1"/>
    <property type="molecule type" value="Genomic_DNA"/>
</dbReference>
<sequence length="208" mass="23213">MPLKISEPFNIFLDHLTAQELHHEKGNVRYAQTQDDNLREEYSKIYNDVEPDIPWARIALGQSPDAINLWIGNSSSVTALHRDNYENIYCQVSGHKHFVLLSPIEAPCVNENIVPCAAYQSPSSASKHELANTASRSNSENVDVDITSGLSCGNQQLVLSPEHPPRAVPFAIWDPDKPEQDQTPFSCLARPSRVTLNPGDLLYLPALW</sequence>
<comment type="caution">
    <text evidence="2">The sequence shown here is derived from an EMBL/GenBank/DDBJ whole genome shotgun (WGS) entry which is preliminary data.</text>
</comment>
<dbReference type="OrthoDB" id="415358at2759"/>
<dbReference type="Proteomes" id="UP000664521">
    <property type="component" value="Unassembled WGS sequence"/>
</dbReference>
<dbReference type="Pfam" id="PF13621">
    <property type="entry name" value="Cupin_8"/>
    <property type="match status" value="1"/>
</dbReference>
<dbReference type="SUPFAM" id="SSF51197">
    <property type="entry name" value="Clavaminate synthase-like"/>
    <property type="match status" value="1"/>
</dbReference>
<gene>
    <name evidence="2" type="ORF">HETSPECPRED_000793</name>
</gene>
<dbReference type="AlphaFoldDB" id="A0A8H3G952"/>
<keyword evidence="3" id="KW-1185">Reference proteome</keyword>
<feature type="domain" description="JmjC" evidence="1">
    <location>
        <begin position="28"/>
        <end position="208"/>
    </location>
</feature>
<protein>
    <recommendedName>
        <fullName evidence="1">JmjC domain-containing protein</fullName>
    </recommendedName>
</protein>
<reference evidence="2" key="1">
    <citation type="submission" date="2021-03" db="EMBL/GenBank/DDBJ databases">
        <authorList>
            <person name="Tagirdzhanova G."/>
        </authorList>
    </citation>
    <scope>NUCLEOTIDE SEQUENCE</scope>
</reference>
<evidence type="ECO:0000313" key="3">
    <source>
        <dbReference type="Proteomes" id="UP000664521"/>
    </source>
</evidence>
<organism evidence="2 3">
    <name type="scientific">Heterodermia speciosa</name>
    <dbReference type="NCBI Taxonomy" id="116794"/>
    <lineage>
        <taxon>Eukaryota</taxon>
        <taxon>Fungi</taxon>
        <taxon>Dikarya</taxon>
        <taxon>Ascomycota</taxon>
        <taxon>Pezizomycotina</taxon>
        <taxon>Lecanoromycetes</taxon>
        <taxon>OSLEUM clade</taxon>
        <taxon>Lecanoromycetidae</taxon>
        <taxon>Caliciales</taxon>
        <taxon>Physciaceae</taxon>
        <taxon>Heterodermia</taxon>
    </lineage>
</organism>
<dbReference type="InterPro" id="IPR041667">
    <property type="entry name" value="Cupin_8"/>
</dbReference>
<dbReference type="InterPro" id="IPR003347">
    <property type="entry name" value="JmjC_dom"/>
</dbReference>
<accession>A0A8H3G952</accession>
<dbReference type="InterPro" id="IPR014710">
    <property type="entry name" value="RmlC-like_jellyroll"/>
</dbReference>
<dbReference type="PANTHER" id="PTHR12461:SF99">
    <property type="entry name" value="BIFUNCTIONAL PEPTIDASE AND (3S)-LYSYL HYDROXYLASE JMJD7"/>
    <property type="match status" value="1"/>
</dbReference>
<dbReference type="PANTHER" id="PTHR12461">
    <property type="entry name" value="HYPOXIA-INDUCIBLE FACTOR 1 ALPHA INHIBITOR-RELATED"/>
    <property type="match status" value="1"/>
</dbReference>
<evidence type="ECO:0000259" key="1">
    <source>
        <dbReference type="PROSITE" id="PS51184"/>
    </source>
</evidence>
<name>A0A8H3G952_9LECA</name>
<evidence type="ECO:0000313" key="2">
    <source>
        <dbReference type="EMBL" id="CAF9938160.1"/>
    </source>
</evidence>
<dbReference type="Gene3D" id="2.60.120.10">
    <property type="entry name" value="Jelly Rolls"/>
    <property type="match status" value="1"/>
</dbReference>